<organism evidence="1 2">
    <name type="scientific">Caulobacter segnis</name>
    <dbReference type="NCBI Taxonomy" id="88688"/>
    <lineage>
        <taxon>Bacteria</taxon>
        <taxon>Pseudomonadati</taxon>
        <taxon>Pseudomonadota</taxon>
        <taxon>Alphaproteobacteria</taxon>
        <taxon>Caulobacterales</taxon>
        <taxon>Caulobacteraceae</taxon>
        <taxon>Caulobacter</taxon>
    </lineage>
</organism>
<dbReference type="Proteomes" id="UP000240527">
    <property type="component" value="Chromosome"/>
</dbReference>
<evidence type="ECO:0008006" key="3">
    <source>
        <dbReference type="Google" id="ProtNLM"/>
    </source>
</evidence>
<dbReference type="EMBL" id="CP027850">
    <property type="protein sequence ID" value="AVQ04146.1"/>
    <property type="molecule type" value="Genomic_DNA"/>
</dbReference>
<dbReference type="RefSeq" id="WP_013081212.1">
    <property type="nucleotide sequence ID" value="NZ_CP027850.1"/>
</dbReference>
<evidence type="ECO:0000313" key="2">
    <source>
        <dbReference type="Proteomes" id="UP000240527"/>
    </source>
</evidence>
<accession>A0ABM6TLL1</accession>
<keyword evidence="2" id="KW-1185">Reference proteome</keyword>
<sequence length="297" mass="32547">MTSSVSSTDRAVEQLCLAFSAELISSGFLRGTYRSALDTLLALAIGQANLAHMARNLAFQKTYAALSASPPDELRRPVRVRSIAMSLGVPQETARRRVASMVEAGFLTQTDAGVLMPKSITETPAYIATAEATCQAIGDLYGAFRRLGALGAPDQEAGDGEFPHRYTMRLWGDHFLRLVEMLLPIVHEPFAIVLLFSILRASHATQPGAGKPVSASSLSRSLGLPFETVRRNALRLAEAGLCLKTPRGYLITPELLETPVWRQFAERHGQILKRFFSIMGERGLLGWWEAEYQAASR</sequence>
<reference evidence="1 2" key="1">
    <citation type="journal article" date="2015" name="Biotechnol. Bioeng.">
        <title>Genome sequence and phenotypic characterization of Caulobacter segnis.</title>
        <authorList>
            <person name="Patel S."/>
            <person name="Fletcher B."/>
            <person name="Scott D.C."/>
            <person name="Ely B."/>
        </authorList>
    </citation>
    <scope>NUCLEOTIDE SEQUENCE [LARGE SCALE GENOMIC DNA]</scope>
    <source>
        <strain evidence="1 2">TK0059</strain>
    </source>
</reference>
<proteinExistence type="predicted"/>
<gene>
    <name evidence="1" type="ORF">B7G68_21245</name>
</gene>
<name>A0ABM6TLL1_9CAUL</name>
<evidence type="ECO:0000313" key="1">
    <source>
        <dbReference type="EMBL" id="AVQ04146.1"/>
    </source>
</evidence>
<protein>
    <recommendedName>
        <fullName evidence="3">MarR family transcriptional regulator</fullName>
    </recommendedName>
</protein>